<evidence type="ECO:0000256" key="7">
    <source>
        <dbReference type="ARBA" id="ARBA00022801"/>
    </source>
</evidence>
<dbReference type="Pfam" id="PF20774">
    <property type="entry name" value="InhA-like_VEG"/>
    <property type="match status" value="1"/>
</dbReference>
<protein>
    <submittedName>
        <fullName evidence="14">M6 family metalloprotease domain-containing protein</fullName>
    </submittedName>
</protein>
<feature type="region of interest" description="Disordered" evidence="10">
    <location>
        <begin position="132"/>
        <end position="170"/>
    </location>
</feature>
<dbReference type="GO" id="GO:0005576">
    <property type="term" value="C:extracellular region"/>
    <property type="evidence" value="ECO:0007669"/>
    <property type="project" value="UniProtKB-SubCell"/>
</dbReference>
<evidence type="ECO:0000256" key="3">
    <source>
        <dbReference type="ARBA" id="ARBA00022525"/>
    </source>
</evidence>
<dbReference type="NCBIfam" id="TIGR03296">
    <property type="entry name" value="M6dom_TIGR03296"/>
    <property type="match status" value="1"/>
</dbReference>
<evidence type="ECO:0000256" key="8">
    <source>
        <dbReference type="ARBA" id="ARBA00022833"/>
    </source>
</evidence>
<reference evidence="14 15" key="1">
    <citation type="submission" date="2018-10" db="EMBL/GenBank/DDBJ databases">
        <title>Marmoricola sp. 4Q3S-7 whole genome shotgun sequence.</title>
        <authorList>
            <person name="Li F."/>
        </authorList>
    </citation>
    <scope>NUCLEOTIDE SEQUENCE [LARGE SCALE GENOMIC DNA]</scope>
    <source>
        <strain evidence="14 15">4Q3S-7</strain>
    </source>
</reference>
<evidence type="ECO:0000256" key="11">
    <source>
        <dbReference type="SAM" id="SignalP"/>
    </source>
</evidence>
<dbReference type="InterPro" id="IPR048665">
    <property type="entry name" value="InhA-like_VEG"/>
</dbReference>
<dbReference type="RefSeq" id="WP_121805545.1">
    <property type="nucleotide sequence ID" value="NZ_RDBE01000006.1"/>
</dbReference>
<feature type="signal peptide" evidence="11">
    <location>
        <begin position="1"/>
        <end position="24"/>
    </location>
</feature>
<comment type="subcellular location">
    <subcellularLocation>
        <location evidence="2">Secreted</location>
    </subcellularLocation>
</comment>
<feature type="chain" id="PRO_5018229919" evidence="11">
    <location>
        <begin position="25"/>
        <end position="810"/>
    </location>
</feature>
<evidence type="ECO:0000256" key="10">
    <source>
        <dbReference type="SAM" id="MobiDB-lite"/>
    </source>
</evidence>
<dbReference type="Pfam" id="PF20773">
    <property type="entry name" value="InhA-like_MAM"/>
    <property type="match status" value="1"/>
</dbReference>
<keyword evidence="4 14" id="KW-0645">Protease</keyword>
<evidence type="ECO:0000256" key="9">
    <source>
        <dbReference type="ARBA" id="ARBA00023049"/>
    </source>
</evidence>
<comment type="caution">
    <text evidence="14">The sequence shown here is derived from an EMBL/GenBank/DDBJ whole genome shotgun (WGS) entry which is preliminary data.</text>
</comment>
<dbReference type="AlphaFoldDB" id="A0A3L8P362"/>
<keyword evidence="3" id="KW-0964">Secreted</keyword>
<dbReference type="OrthoDB" id="275270at2"/>
<dbReference type="InterPro" id="IPR008757">
    <property type="entry name" value="Peptidase_M6-like_domain"/>
</dbReference>
<sequence length="810" mass="87912">MRTILGLGAAAAVMAALTTPDAFAQQSDTSPPADSTADTSAAADELPNPAEEKRRSLKQRAIAEVVNGTATPQRRGASTVVKVASQRTQAAATKRGLVKQQASTKDQYVELQRETTDHIFVILTEFGTKRDPKYPDKDIEPSTTGPVTWDGPLHNKIPAPDRSQDNSTVWQPDYNQKHYQDLYFGTGGKPGSGQAVESVRQYFERQSSGRYSIDGTVTDWVKVDYNEARYGRSSDDPTTNGDDPNVCASNVCNTTWDLVRDAADKWYSSEIAKGRSKAAVTKELKSFDTWDRYDIDGDGDFNEPDGYLDHFQIVHAGGDEADGDPIQGEDAIWSHRWYAYGTSYGQTGPAQGKQGGTQIGDSGVWIGDYTIQPENGGMSVFAHEYTHDLGLPDLYDTNGGENSVNYWSLMAQSRESAPKDQAIGTRASDLGAWDKLQLGWLDYETVLPSQKRTLTLGPSEYNSAKPQAAVVVLPKKEVTRDLATPYAGTKSWWSGSGDDYTATMQRSVTLPTGSPAFTAQAQYNIEDGYDYAYLEVDDGSGWKSVPGKAGSVSTDPDTNGLTGDSAGAWVPLSYDLAAYAGKTVDLRVRYTTDGGVQGNDPDLPPGLFLDSISVGSLSDGAESGANGWTLDGFSAVGSTVTQAYDNYYIAANRVYASFDKYLQSGPYNFGWATTQPDRVEHFPYQDGLLVTYWDTSQSDNNTSTHPGEGLALPVDANPTARVRLDGTLWRPRVAGYDAPFGLQKSDNITLHVNGVANYIRGQAAVPVFRDDRSYWDASQPTASVDVPDTGTVIRVLTQDGTSMKVRVSKN</sequence>
<feature type="region of interest" description="Disordered" evidence="10">
    <location>
        <begin position="23"/>
        <end position="56"/>
    </location>
</feature>
<dbReference type="SUPFAM" id="SSF55486">
    <property type="entry name" value="Metalloproteases ('zincins'), catalytic domain"/>
    <property type="match status" value="1"/>
</dbReference>
<proteinExistence type="predicted"/>
<accession>A0A3L8P362</accession>
<keyword evidence="9 14" id="KW-0482">Metalloprotease</keyword>
<comment type="cofactor">
    <cofactor evidence="1">
        <name>Zn(2+)</name>
        <dbReference type="ChEBI" id="CHEBI:29105"/>
    </cofactor>
</comment>
<name>A0A3L8P362_9ACTN</name>
<dbReference type="GO" id="GO:0006508">
    <property type="term" value="P:proteolysis"/>
    <property type="evidence" value="ECO:0007669"/>
    <property type="project" value="UniProtKB-KW"/>
</dbReference>
<feature type="compositionally biased region" description="Low complexity" evidence="10">
    <location>
        <begin position="27"/>
        <end position="44"/>
    </location>
</feature>
<dbReference type="PIRSF" id="PIRSF007519">
    <property type="entry name" value="Protease_InhA"/>
    <property type="match status" value="1"/>
</dbReference>
<evidence type="ECO:0000259" key="12">
    <source>
        <dbReference type="Pfam" id="PF05547"/>
    </source>
</evidence>
<evidence type="ECO:0000256" key="5">
    <source>
        <dbReference type="ARBA" id="ARBA00022723"/>
    </source>
</evidence>
<dbReference type="GO" id="GO:0008237">
    <property type="term" value="F:metallopeptidase activity"/>
    <property type="evidence" value="ECO:0007669"/>
    <property type="project" value="UniProtKB-KW"/>
</dbReference>
<evidence type="ECO:0000313" key="14">
    <source>
        <dbReference type="EMBL" id="RLV49780.1"/>
    </source>
</evidence>
<dbReference type="InterPro" id="IPR012300">
    <property type="entry name" value="Pept_M6_InhA"/>
</dbReference>
<keyword evidence="8" id="KW-0862">Zinc</keyword>
<evidence type="ECO:0000259" key="13">
    <source>
        <dbReference type="Pfam" id="PF20774"/>
    </source>
</evidence>
<evidence type="ECO:0000256" key="2">
    <source>
        <dbReference type="ARBA" id="ARBA00004613"/>
    </source>
</evidence>
<keyword evidence="6 11" id="KW-0732">Signal</keyword>
<dbReference type="PANTHER" id="PTHR13062">
    <property type="entry name" value="COLLAGENASE"/>
    <property type="match status" value="1"/>
</dbReference>
<dbReference type="PANTHER" id="PTHR13062:SF12">
    <property type="entry name" value="ALPHA-2-MACROGLOBULIN DOMAIN-CONTAINING PROTEIN"/>
    <property type="match status" value="1"/>
</dbReference>
<dbReference type="Proteomes" id="UP000281708">
    <property type="component" value="Unassembled WGS sequence"/>
</dbReference>
<organism evidence="14 15">
    <name type="scientific">Nocardioides mangrovicus</name>
    <dbReference type="NCBI Taxonomy" id="2478913"/>
    <lineage>
        <taxon>Bacteria</taxon>
        <taxon>Bacillati</taxon>
        <taxon>Actinomycetota</taxon>
        <taxon>Actinomycetes</taxon>
        <taxon>Propionibacteriales</taxon>
        <taxon>Nocardioidaceae</taxon>
        <taxon>Nocardioides</taxon>
    </lineage>
</organism>
<keyword evidence="15" id="KW-1185">Reference proteome</keyword>
<dbReference type="GO" id="GO:0046872">
    <property type="term" value="F:metal ion binding"/>
    <property type="evidence" value="ECO:0007669"/>
    <property type="project" value="UniProtKB-KW"/>
</dbReference>
<evidence type="ECO:0000256" key="1">
    <source>
        <dbReference type="ARBA" id="ARBA00001947"/>
    </source>
</evidence>
<dbReference type="Pfam" id="PF05547">
    <property type="entry name" value="Peptidase_M6"/>
    <property type="match status" value="1"/>
</dbReference>
<keyword evidence="5" id="KW-0479">Metal-binding</keyword>
<feature type="domain" description="Peptidase M6-like" evidence="12">
    <location>
        <begin position="107"/>
        <end position="440"/>
    </location>
</feature>
<dbReference type="EMBL" id="RDBE01000006">
    <property type="protein sequence ID" value="RLV49780.1"/>
    <property type="molecule type" value="Genomic_DNA"/>
</dbReference>
<feature type="domain" description="Immune inhibitor A-like metallopeptidase VEG" evidence="13">
    <location>
        <begin position="642"/>
        <end position="799"/>
    </location>
</feature>
<gene>
    <name evidence="14" type="ORF">D9V37_07740</name>
</gene>
<evidence type="ECO:0000256" key="6">
    <source>
        <dbReference type="ARBA" id="ARBA00022729"/>
    </source>
</evidence>
<keyword evidence="7" id="KW-0378">Hydrolase</keyword>
<evidence type="ECO:0000256" key="4">
    <source>
        <dbReference type="ARBA" id="ARBA00022670"/>
    </source>
</evidence>
<evidence type="ECO:0000313" key="15">
    <source>
        <dbReference type="Proteomes" id="UP000281708"/>
    </source>
</evidence>